<dbReference type="EMBL" id="MU006788">
    <property type="protein sequence ID" value="KAF2639017.1"/>
    <property type="molecule type" value="Genomic_DNA"/>
</dbReference>
<name>A0A6A6RV07_9PLEO</name>
<organism evidence="2 3">
    <name type="scientific">Massarina eburnea CBS 473.64</name>
    <dbReference type="NCBI Taxonomy" id="1395130"/>
    <lineage>
        <taxon>Eukaryota</taxon>
        <taxon>Fungi</taxon>
        <taxon>Dikarya</taxon>
        <taxon>Ascomycota</taxon>
        <taxon>Pezizomycotina</taxon>
        <taxon>Dothideomycetes</taxon>
        <taxon>Pleosporomycetidae</taxon>
        <taxon>Pleosporales</taxon>
        <taxon>Massarineae</taxon>
        <taxon>Massarinaceae</taxon>
        <taxon>Massarina</taxon>
    </lineage>
</organism>
<keyword evidence="1" id="KW-0175">Coiled coil</keyword>
<proteinExistence type="predicted"/>
<gene>
    <name evidence="2" type="ORF">P280DRAFT_481786</name>
</gene>
<protein>
    <submittedName>
        <fullName evidence="2">Uncharacterized protein</fullName>
    </submittedName>
</protein>
<dbReference type="Proteomes" id="UP000799753">
    <property type="component" value="Unassembled WGS sequence"/>
</dbReference>
<feature type="coiled-coil region" evidence="1">
    <location>
        <begin position="77"/>
        <end position="114"/>
    </location>
</feature>
<keyword evidence="3" id="KW-1185">Reference proteome</keyword>
<evidence type="ECO:0000313" key="2">
    <source>
        <dbReference type="EMBL" id="KAF2639017.1"/>
    </source>
</evidence>
<sequence>MSSTTTTQTTLHAASLSVVTETDAIVRPKGPTTLALLQNGLRGKFEKSAVADKTIATTKTATEWRHWAHKRLNKPAAQKANEQVAETIEKERRIKELEIQVAALQLDAVRKANATEVKLAALQLEAVRKDNAVDLKLATQDQEIKKKSKLVGAYKHQLNANAELARGLLDINEKLSEELKSESKKLAEAANKKVKAKEKKIEDQKLEIQEKDKRITDLDAKLDAKVEKVEKLEQELQKHKLERGKMARKCSDARHENSQLTYRVKAFRNSLEETTDAFNAIFPPNDGSSAAVSNLGENPSPLEIDDGIIVSFEASQSRYLRHTAHYKKITLALNEGLKYELAELTDKLEGIDREIAVGRYYQVMIREAEIREWALAANALYRDPV</sequence>
<accession>A0A6A6RV07</accession>
<dbReference type="AlphaFoldDB" id="A0A6A6RV07"/>
<feature type="coiled-coil region" evidence="1">
    <location>
        <begin position="172"/>
        <end position="249"/>
    </location>
</feature>
<reference evidence="2" key="1">
    <citation type="journal article" date="2020" name="Stud. Mycol.">
        <title>101 Dothideomycetes genomes: a test case for predicting lifestyles and emergence of pathogens.</title>
        <authorList>
            <person name="Haridas S."/>
            <person name="Albert R."/>
            <person name="Binder M."/>
            <person name="Bloem J."/>
            <person name="Labutti K."/>
            <person name="Salamov A."/>
            <person name="Andreopoulos B."/>
            <person name="Baker S."/>
            <person name="Barry K."/>
            <person name="Bills G."/>
            <person name="Bluhm B."/>
            <person name="Cannon C."/>
            <person name="Castanera R."/>
            <person name="Culley D."/>
            <person name="Daum C."/>
            <person name="Ezra D."/>
            <person name="Gonzalez J."/>
            <person name="Henrissat B."/>
            <person name="Kuo A."/>
            <person name="Liang C."/>
            <person name="Lipzen A."/>
            <person name="Lutzoni F."/>
            <person name="Magnuson J."/>
            <person name="Mondo S."/>
            <person name="Nolan M."/>
            <person name="Ohm R."/>
            <person name="Pangilinan J."/>
            <person name="Park H.-J."/>
            <person name="Ramirez L."/>
            <person name="Alfaro M."/>
            <person name="Sun H."/>
            <person name="Tritt A."/>
            <person name="Yoshinaga Y."/>
            <person name="Zwiers L.-H."/>
            <person name="Turgeon B."/>
            <person name="Goodwin S."/>
            <person name="Spatafora J."/>
            <person name="Crous P."/>
            <person name="Grigoriev I."/>
        </authorList>
    </citation>
    <scope>NUCLEOTIDE SEQUENCE</scope>
    <source>
        <strain evidence="2">CBS 473.64</strain>
    </source>
</reference>
<evidence type="ECO:0000256" key="1">
    <source>
        <dbReference type="SAM" id="Coils"/>
    </source>
</evidence>
<evidence type="ECO:0000313" key="3">
    <source>
        <dbReference type="Proteomes" id="UP000799753"/>
    </source>
</evidence>